<keyword evidence="13" id="KW-1185">Reference proteome</keyword>
<name>A0A4R3L961_9GAMM</name>
<comment type="caution">
    <text evidence="9">Lacks conserved residue(s) required for the propagation of feature annotation.</text>
</comment>
<dbReference type="PRINTS" id="PR00781">
    <property type="entry name" value="LIPOSIGPTASE"/>
</dbReference>
<proteinExistence type="inferred from homology"/>
<dbReference type="Pfam" id="PF01252">
    <property type="entry name" value="Peptidase_A8"/>
    <property type="match status" value="1"/>
</dbReference>
<evidence type="ECO:0000256" key="4">
    <source>
        <dbReference type="ARBA" id="ARBA00022692"/>
    </source>
</evidence>
<comment type="similarity">
    <text evidence="1 9 11">Belongs to the peptidase A8 family.</text>
</comment>
<comment type="pathway">
    <text evidence="9">Protein modification; lipoprotein biosynthesis (signal peptide cleavage).</text>
</comment>
<feature type="active site" evidence="9">
    <location>
        <position position="141"/>
    </location>
</feature>
<keyword evidence="6 9" id="KW-0378">Hydrolase</keyword>
<evidence type="ECO:0000256" key="9">
    <source>
        <dbReference type="HAMAP-Rule" id="MF_00161"/>
    </source>
</evidence>
<evidence type="ECO:0000313" key="12">
    <source>
        <dbReference type="EMBL" id="TCS94036.1"/>
    </source>
</evidence>
<dbReference type="EC" id="3.4.23.36" evidence="9"/>
<dbReference type="GO" id="GO:0005886">
    <property type="term" value="C:plasma membrane"/>
    <property type="evidence" value="ECO:0007669"/>
    <property type="project" value="UniProtKB-SubCell"/>
</dbReference>
<dbReference type="PROSITE" id="PS00855">
    <property type="entry name" value="SPASE_II"/>
    <property type="match status" value="1"/>
</dbReference>
<keyword evidence="7 9" id="KW-1133">Transmembrane helix</keyword>
<evidence type="ECO:0000256" key="11">
    <source>
        <dbReference type="RuleBase" id="RU004181"/>
    </source>
</evidence>
<feature type="active site" evidence="9">
    <location>
        <position position="123"/>
    </location>
</feature>
<keyword evidence="4 9" id="KW-0812">Transmembrane</keyword>
<dbReference type="PANTHER" id="PTHR33695">
    <property type="entry name" value="LIPOPROTEIN SIGNAL PEPTIDASE"/>
    <property type="match status" value="1"/>
</dbReference>
<protein>
    <recommendedName>
        <fullName evidence="9">Lipoprotein signal peptidase</fullName>
        <ecNumber evidence="9">3.4.23.36</ecNumber>
    </recommendedName>
    <alternativeName>
        <fullName evidence="9">Prolipoprotein signal peptidase</fullName>
    </alternativeName>
    <alternativeName>
        <fullName evidence="9">Signal peptidase II</fullName>
        <shortName evidence="9">SPase II</shortName>
    </alternativeName>
</protein>
<comment type="function">
    <text evidence="9 10">This protein specifically catalyzes the removal of signal peptides from prolipoproteins.</text>
</comment>
<accession>A0A4R3L961</accession>
<keyword evidence="3 9" id="KW-0645">Protease</keyword>
<dbReference type="InterPro" id="IPR001872">
    <property type="entry name" value="Peptidase_A8"/>
</dbReference>
<evidence type="ECO:0000256" key="3">
    <source>
        <dbReference type="ARBA" id="ARBA00022670"/>
    </source>
</evidence>
<dbReference type="HAMAP" id="MF_00161">
    <property type="entry name" value="LspA"/>
    <property type="match status" value="1"/>
</dbReference>
<dbReference type="RefSeq" id="WP_205984860.1">
    <property type="nucleotide sequence ID" value="NZ_JBHLWF010000010.1"/>
</dbReference>
<organism evidence="12 13">
    <name type="scientific">Pseudofulvimonas gallinarii</name>
    <dbReference type="NCBI Taxonomy" id="634155"/>
    <lineage>
        <taxon>Bacteria</taxon>
        <taxon>Pseudomonadati</taxon>
        <taxon>Pseudomonadota</taxon>
        <taxon>Gammaproteobacteria</taxon>
        <taxon>Lysobacterales</taxon>
        <taxon>Rhodanobacteraceae</taxon>
        <taxon>Pseudofulvimonas</taxon>
    </lineage>
</organism>
<evidence type="ECO:0000256" key="6">
    <source>
        <dbReference type="ARBA" id="ARBA00022801"/>
    </source>
</evidence>
<evidence type="ECO:0000256" key="1">
    <source>
        <dbReference type="ARBA" id="ARBA00006139"/>
    </source>
</evidence>
<evidence type="ECO:0000256" key="2">
    <source>
        <dbReference type="ARBA" id="ARBA00022475"/>
    </source>
</evidence>
<dbReference type="AlphaFoldDB" id="A0A4R3L961"/>
<keyword evidence="5 9" id="KW-0064">Aspartyl protease</keyword>
<dbReference type="EMBL" id="SMAF01000024">
    <property type="protein sequence ID" value="TCS94036.1"/>
    <property type="molecule type" value="Genomic_DNA"/>
</dbReference>
<feature type="transmembrane region" description="Helical" evidence="9">
    <location>
        <begin position="67"/>
        <end position="87"/>
    </location>
</feature>
<evidence type="ECO:0000256" key="8">
    <source>
        <dbReference type="ARBA" id="ARBA00023136"/>
    </source>
</evidence>
<evidence type="ECO:0000256" key="5">
    <source>
        <dbReference type="ARBA" id="ARBA00022750"/>
    </source>
</evidence>
<feature type="transmembrane region" description="Helical" evidence="9">
    <location>
        <begin position="133"/>
        <end position="157"/>
    </location>
</feature>
<evidence type="ECO:0000256" key="7">
    <source>
        <dbReference type="ARBA" id="ARBA00022989"/>
    </source>
</evidence>
<sequence>MTAAPSRTALVWLWLSAVLVVLDQLTKFWAESVLTPYQPVPVLPVLNWTLVFNQGAAFSFLSDAGGWQRWLFTILALGVSVLLVYWLRQTPRSQRLVGLAYALILAGAIGNVIDRIRYGHVVDFVDVYWKHWHFPAFNLADAAITLGAVALIASLLFPTRGIGR</sequence>
<comment type="caution">
    <text evidence="12">The sequence shown here is derived from an EMBL/GenBank/DDBJ whole genome shotgun (WGS) entry which is preliminary data.</text>
</comment>
<dbReference type="GO" id="GO:0006508">
    <property type="term" value="P:proteolysis"/>
    <property type="evidence" value="ECO:0007669"/>
    <property type="project" value="UniProtKB-KW"/>
</dbReference>
<comment type="subcellular location">
    <subcellularLocation>
        <location evidence="9">Cell membrane</location>
        <topology evidence="9">Multi-pass membrane protein</topology>
    </subcellularLocation>
</comment>
<dbReference type="UniPathway" id="UPA00665"/>
<dbReference type="Proteomes" id="UP000294599">
    <property type="component" value="Unassembled WGS sequence"/>
</dbReference>
<dbReference type="GO" id="GO:0004190">
    <property type="term" value="F:aspartic-type endopeptidase activity"/>
    <property type="evidence" value="ECO:0007669"/>
    <property type="project" value="UniProtKB-UniRule"/>
</dbReference>
<keyword evidence="2 9" id="KW-1003">Cell membrane</keyword>
<evidence type="ECO:0000256" key="10">
    <source>
        <dbReference type="RuleBase" id="RU000594"/>
    </source>
</evidence>
<dbReference type="PANTHER" id="PTHR33695:SF1">
    <property type="entry name" value="LIPOPROTEIN SIGNAL PEPTIDASE"/>
    <property type="match status" value="1"/>
</dbReference>
<feature type="transmembrane region" description="Helical" evidence="9">
    <location>
        <begin position="96"/>
        <end position="113"/>
    </location>
</feature>
<reference evidence="12 13" key="1">
    <citation type="submission" date="2019-03" db="EMBL/GenBank/DDBJ databases">
        <title>Genomic Encyclopedia of Type Strains, Phase IV (KMG-IV): sequencing the most valuable type-strain genomes for metagenomic binning, comparative biology and taxonomic classification.</title>
        <authorList>
            <person name="Goeker M."/>
        </authorList>
    </citation>
    <scope>NUCLEOTIDE SEQUENCE [LARGE SCALE GENOMIC DNA]</scope>
    <source>
        <strain evidence="12 13">DSM 21944</strain>
    </source>
</reference>
<evidence type="ECO:0000313" key="13">
    <source>
        <dbReference type="Proteomes" id="UP000294599"/>
    </source>
</evidence>
<keyword evidence="8 9" id="KW-0472">Membrane</keyword>
<gene>
    <name evidence="9" type="primary">lspA</name>
    <name evidence="12" type="ORF">EDC25_12411</name>
</gene>
<comment type="catalytic activity">
    <reaction evidence="9 10">
        <text>Release of signal peptides from bacterial membrane prolipoproteins. Hydrolyzes -Xaa-Yaa-Zaa-|-(S,diacylglyceryl)Cys-, in which Xaa is hydrophobic (preferably Leu), and Yaa (Ala or Ser) and Zaa (Gly or Ala) have small, neutral side chains.</text>
        <dbReference type="EC" id="3.4.23.36"/>
    </reaction>
</comment>
<dbReference type="NCBIfam" id="TIGR00077">
    <property type="entry name" value="lspA"/>
    <property type="match status" value="1"/>
</dbReference>